<feature type="transmembrane region" description="Helical" evidence="2">
    <location>
        <begin position="441"/>
        <end position="465"/>
    </location>
</feature>
<accession>A0A8J6HAV0</accession>
<keyword evidence="4" id="KW-1185">Reference proteome</keyword>
<dbReference type="InterPro" id="IPR011050">
    <property type="entry name" value="Pectin_lyase_fold/virulence"/>
</dbReference>
<sequence length="663" mass="74680">MNYSWLFAELELSKLRIPEKANEIFITGGKRIVLGQKSFDRMPALTLLHIEGTRTLVMEKQSFRNLTSPSLLIQIQNCDHLSIKTGAFENVQSSIEVEIIRCGSVSLEKTAFGKLKSALFKDISKFTLATETFEFKNQGSIGRHGPVTIISFDNVTLATIPYHAFFSTLAEVSIRRSYIGEIQSEAFSANQISSISFINCTIDYVHGNAFISRTLIFNFKIEKCIIKRIGAGAIMAGMANLTVQHSKITDIQSGAINSTVAKVEIADNEIGNFHSSGFVFHNWNKITFEQNIIKFLHANSVVAPVNLEEVEFAFVGNDVYEFEPGALSFVPDLEDRAFIFKNNFFDQTCHCTLDEWIVELITANVTSKINKIVNNTFCTVNELLSQCFELRIGVINIQNFTELVCNTNNTVVCEPYRGETKIVNTTNKMTTNRNASSKTNWLAVIISTTVVLVFMALITLIVMLIRGSRWLKRKGYFRKIQYNQNEHSNDEENTIETVDEGDKLDISEDLTMELLQDLSKKLDDPLTHQEASEMIEQLYQKYIRNGGENNNQQDEEAHLYEELGNLQSNGTNYDPSKQQNGARSILRMMEERFNTQSEDGDGDDGRPALVGEYSEPSDAAVHLYSELKQNKDVEGENRDSLKSRGSSTMAFRPLPDKPGSSKM</sequence>
<evidence type="ECO:0000313" key="4">
    <source>
        <dbReference type="Proteomes" id="UP000719412"/>
    </source>
</evidence>
<dbReference type="SUPFAM" id="SSF51126">
    <property type="entry name" value="Pectin lyase-like"/>
    <property type="match status" value="1"/>
</dbReference>
<dbReference type="EMBL" id="JABDTM020027100">
    <property type="protein sequence ID" value="KAH0811017.1"/>
    <property type="molecule type" value="Genomic_DNA"/>
</dbReference>
<dbReference type="InterPro" id="IPR032675">
    <property type="entry name" value="LRR_dom_sf"/>
</dbReference>
<evidence type="ECO:0000256" key="1">
    <source>
        <dbReference type="SAM" id="MobiDB-lite"/>
    </source>
</evidence>
<proteinExistence type="predicted"/>
<dbReference type="Gene3D" id="3.80.10.10">
    <property type="entry name" value="Ribonuclease Inhibitor"/>
    <property type="match status" value="1"/>
</dbReference>
<protein>
    <submittedName>
        <fullName evidence="3">Uncharacterized protein</fullName>
    </submittedName>
</protein>
<dbReference type="Proteomes" id="UP000719412">
    <property type="component" value="Unassembled WGS sequence"/>
</dbReference>
<feature type="compositionally biased region" description="Basic and acidic residues" evidence="1">
    <location>
        <begin position="628"/>
        <end position="642"/>
    </location>
</feature>
<name>A0A8J6HAV0_TENMO</name>
<feature type="region of interest" description="Disordered" evidence="1">
    <location>
        <begin position="595"/>
        <end position="663"/>
    </location>
</feature>
<organism evidence="3 4">
    <name type="scientific">Tenebrio molitor</name>
    <name type="common">Yellow mealworm beetle</name>
    <dbReference type="NCBI Taxonomy" id="7067"/>
    <lineage>
        <taxon>Eukaryota</taxon>
        <taxon>Metazoa</taxon>
        <taxon>Ecdysozoa</taxon>
        <taxon>Arthropoda</taxon>
        <taxon>Hexapoda</taxon>
        <taxon>Insecta</taxon>
        <taxon>Pterygota</taxon>
        <taxon>Neoptera</taxon>
        <taxon>Endopterygota</taxon>
        <taxon>Coleoptera</taxon>
        <taxon>Polyphaga</taxon>
        <taxon>Cucujiformia</taxon>
        <taxon>Tenebrionidae</taxon>
        <taxon>Tenebrio</taxon>
    </lineage>
</organism>
<keyword evidence="2" id="KW-1133">Transmembrane helix</keyword>
<evidence type="ECO:0000313" key="3">
    <source>
        <dbReference type="EMBL" id="KAH0811017.1"/>
    </source>
</evidence>
<reference evidence="3" key="2">
    <citation type="submission" date="2021-08" db="EMBL/GenBank/DDBJ databases">
        <authorList>
            <person name="Eriksson T."/>
        </authorList>
    </citation>
    <scope>NUCLEOTIDE SEQUENCE</scope>
    <source>
        <strain evidence="3">Stoneville</strain>
        <tissue evidence="3">Whole head</tissue>
    </source>
</reference>
<keyword evidence="2" id="KW-0472">Membrane</keyword>
<comment type="caution">
    <text evidence="3">The sequence shown here is derived from an EMBL/GenBank/DDBJ whole genome shotgun (WGS) entry which is preliminary data.</text>
</comment>
<evidence type="ECO:0000256" key="2">
    <source>
        <dbReference type="SAM" id="Phobius"/>
    </source>
</evidence>
<gene>
    <name evidence="3" type="ORF">GEV33_011774</name>
</gene>
<reference evidence="3" key="1">
    <citation type="journal article" date="2020" name="J Insects Food Feed">
        <title>The yellow mealworm (Tenebrio molitor) genome: a resource for the emerging insects as food and feed industry.</title>
        <authorList>
            <person name="Eriksson T."/>
            <person name="Andere A."/>
            <person name="Kelstrup H."/>
            <person name="Emery V."/>
            <person name="Picard C."/>
        </authorList>
    </citation>
    <scope>NUCLEOTIDE SEQUENCE</scope>
    <source>
        <strain evidence="3">Stoneville</strain>
        <tissue evidence="3">Whole head</tissue>
    </source>
</reference>
<dbReference type="AlphaFoldDB" id="A0A8J6HAV0"/>
<keyword evidence="2" id="KW-0812">Transmembrane</keyword>